<keyword evidence="2" id="KW-1185">Reference proteome</keyword>
<gene>
    <name evidence="1" type="ORF">BCR44DRAFT_1046791</name>
</gene>
<evidence type="ECO:0000313" key="1">
    <source>
        <dbReference type="EMBL" id="ORZ29715.1"/>
    </source>
</evidence>
<accession>A0A1Y2H5A6</accession>
<dbReference type="AlphaFoldDB" id="A0A1Y2H5A6"/>
<protein>
    <submittedName>
        <fullName evidence="1">Uncharacterized protein</fullName>
    </submittedName>
</protein>
<dbReference type="EMBL" id="MCFL01000133">
    <property type="protein sequence ID" value="ORZ29715.1"/>
    <property type="molecule type" value="Genomic_DNA"/>
</dbReference>
<dbReference type="Proteomes" id="UP000193411">
    <property type="component" value="Unassembled WGS sequence"/>
</dbReference>
<reference evidence="1 2" key="1">
    <citation type="submission" date="2016-07" db="EMBL/GenBank/DDBJ databases">
        <title>Pervasive Adenine N6-methylation of Active Genes in Fungi.</title>
        <authorList>
            <consortium name="DOE Joint Genome Institute"/>
            <person name="Mondo S.J."/>
            <person name="Dannebaum R.O."/>
            <person name="Kuo R.C."/>
            <person name="Labutti K."/>
            <person name="Haridas S."/>
            <person name="Kuo A."/>
            <person name="Salamov A."/>
            <person name="Ahrendt S.R."/>
            <person name="Lipzen A."/>
            <person name="Sullivan W."/>
            <person name="Andreopoulos W.B."/>
            <person name="Clum A."/>
            <person name="Lindquist E."/>
            <person name="Daum C."/>
            <person name="Ramamoorthy G.K."/>
            <person name="Gryganskyi A."/>
            <person name="Culley D."/>
            <person name="Magnuson J.K."/>
            <person name="James T.Y."/>
            <person name="O'Malley M.A."/>
            <person name="Stajich J.E."/>
            <person name="Spatafora J.W."/>
            <person name="Visel A."/>
            <person name="Grigoriev I.V."/>
        </authorList>
    </citation>
    <scope>NUCLEOTIDE SEQUENCE [LARGE SCALE GENOMIC DNA]</scope>
    <source>
        <strain evidence="1 2">PL171</strain>
    </source>
</reference>
<evidence type="ECO:0000313" key="2">
    <source>
        <dbReference type="Proteomes" id="UP000193411"/>
    </source>
</evidence>
<organism evidence="1 2">
    <name type="scientific">Catenaria anguillulae PL171</name>
    <dbReference type="NCBI Taxonomy" id="765915"/>
    <lineage>
        <taxon>Eukaryota</taxon>
        <taxon>Fungi</taxon>
        <taxon>Fungi incertae sedis</taxon>
        <taxon>Blastocladiomycota</taxon>
        <taxon>Blastocladiomycetes</taxon>
        <taxon>Blastocladiales</taxon>
        <taxon>Catenariaceae</taxon>
        <taxon>Catenaria</taxon>
    </lineage>
</organism>
<proteinExistence type="predicted"/>
<comment type="caution">
    <text evidence="1">The sequence shown here is derived from an EMBL/GenBank/DDBJ whole genome shotgun (WGS) entry which is preliminary data.</text>
</comment>
<sequence>MTLPSSTKPTGHALDLPLTRSTQAPIHQHHRYLLLLASIVPPTCVTRPPPLLTRLGRCPLWRRQQPRRQCRRQAQRRMRDGRAHANVYVGKIRGNSVEVDARRTRVPTGQRCAAVVGETVGKGRAQVGDLLVGSIGSVYNEQIEHELVSQGCA</sequence>
<name>A0A1Y2H5A6_9FUNG</name>